<reference evidence="2 3" key="1">
    <citation type="submission" date="2020-07" db="EMBL/GenBank/DDBJ databases">
        <title>Sequencing the genomes of 1000 actinobacteria strains.</title>
        <authorList>
            <person name="Klenk H.-P."/>
        </authorList>
    </citation>
    <scope>NUCLEOTIDE SEQUENCE [LARGE SCALE GENOMIC DNA]</scope>
    <source>
        <strain evidence="2 3">DSM 45278</strain>
    </source>
</reference>
<dbReference type="PANTHER" id="PTHR42905">
    <property type="entry name" value="PHOSPHOENOLPYRUVATE CARBOXYLASE"/>
    <property type="match status" value="1"/>
</dbReference>
<name>A0A7Y9XJL8_9ACTN</name>
<dbReference type="Proteomes" id="UP000584931">
    <property type="component" value="Unassembled WGS sequence"/>
</dbReference>
<evidence type="ECO:0000256" key="1">
    <source>
        <dbReference type="SAM" id="MobiDB-lite"/>
    </source>
</evidence>
<dbReference type="InterPro" id="IPR039556">
    <property type="entry name" value="ICL/PEPM"/>
</dbReference>
<dbReference type="GO" id="GO:0016829">
    <property type="term" value="F:lyase activity"/>
    <property type="evidence" value="ECO:0007669"/>
    <property type="project" value="UniProtKB-KW"/>
</dbReference>
<gene>
    <name evidence="2" type="ORF">HNR06_005297</name>
</gene>
<dbReference type="Pfam" id="PF13714">
    <property type="entry name" value="PEP_mutase"/>
    <property type="match status" value="1"/>
</dbReference>
<comment type="caution">
    <text evidence="2">The sequence shown here is derived from an EMBL/GenBank/DDBJ whole genome shotgun (WGS) entry which is preliminary data.</text>
</comment>
<evidence type="ECO:0000313" key="2">
    <source>
        <dbReference type="EMBL" id="NYH55708.1"/>
    </source>
</evidence>
<dbReference type="AlphaFoldDB" id="A0A7Y9XJL8"/>
<dbReference type="EMBL" id="JACCHL010000001">
    <property type="protein sequence ID" value="NYH55708.1"/>
    <property type="molecule type" value="Genomic_DNA"/>
</dbReference>
<feature type="region of interest" description="Disordered" evidence="1">
    <location>
        <begin position="1"/>
        <end position="40"/>
    </location>
</feature>
<dbReference type="RefSeq" id="WP_179811687.1">
    <property type="nucleotide sequence ID" value="NZ_JACCHL010000001.1"/>
</dbReference>
<dbReference type="PANTHER" id="PTHR42905:SF16">
    <property type="entry name" value="CARBOXYPHOSPHONOENOLPYRUVATE PHOSPHONOMUTASE-LIKE PROTEIN (AFU_ORTHOLOGUE AFUA_5G07230)"/>
    <property type="match status" value="1"/>
</dbReference>
<sequence>MTSPAECAGGHTGVRAARHDSGRIPPGRPRTDRSPEEPAPGERFRALHLEGDPLLLPNAWDHASAAALAAAGFRAVGTTSLGVAAAAGLPDGQGHTREETLRLARGLSRLDVLVSVDVEGGFGGSPAQVAALAAELERTGIAGINLEDGLPDGGLADVGRQQEVVRAVGEAAPSLFLNARTDTWWLPGHTGQTADRAAAYEEAGADGVFVPGLRDEEEIAALSGALRVPLNILHSPTGPPPRVLAELGVRRVSCGSLLFRAALAGALAAAEAVASGLPLPEGVPGYDEVQALAERFAAPRGRPAAG</sequence>
<organism evidence="2 3">
    <name type="scientific">Nocardiopsis sinuspersici</name>
    <dbReference type="NCBI Taxonomy" id="501010"/>
    <lineage>
        <taxon>Bacteria</taxon>
        <taxon>Bacillati</taxon>
        <taxon>Actinomycetota</taxon>
        <taxon>Actinomycetes</taxon>
        <taxon>Streptosporangiales</taxon>
        <taxon>Nocardiopsidaceae</taxon>
        <taxon>Nocardiopsis</taxon>
    </lineage>
</organism>
<protein>
    <submittedName>
        <fullName evidence="2">2-methylisocitrate lyase-like PEP mutase family enzyme</fullName>
    </submittedName>
</protein>
<dbReference type="InterPro" id="IPR015813">
    <property type="entry name" value="Pyrv/PenolPyrv_kinase-like_dom"/>
</dbReference>
<dbReference type="CDD" id="cd00377">
    <property type="entry name" value="ICL_PEPM"/>
    <property type="match status" value="1"/>
</dbReference>
<dbReference type="SUPFAM" id="SSF51621">
    <property type="entry name" value="Phosphoenolpyruvate/pyruvate domain"/>
    <property type="match status" value="1"/>
</dbReference>
<proteinExistence type="predicted"/>
<evidence type="ECO:0000313" key="3">
    <source>
        <dbReference type="Proteomes" id="UP000584931"/>
    </source>
</evidence>
<keyword evidence="2" id="KW-0456">Lyase</keyword>
<accession>A0A7Y9XJL8</accession>
<dbReference type="InterPro" id="IPR040442">
    <property type="entry name" value="Pyrv_kinase-like_dom_sf"/>
</dbReference>
<feature type="compositionally biased region" description="Basic and acidic residues" evidence="1">
    <location>
        <begin position="29"/>
        <end position="40"/>
    </location>
</feature>
<dbReference type="Gene3D" id="3.20.20.60">
    <property type="entry name" value="Phosphoenolpyruvate-binding domains"/>
    <property type="match status" value="1"/>
</dbReference>